<dbReference type="EMBL" id="AYRZ02000005">
    <property type="protein sequence ID" value="PHT81333.1"/>
    <property type="molecule type" value="Genomic_DNA"/>
</dbReference>
<keyword evidence="6" id="KW-0333">Golgi apparatus</keyword>
<dbReference type="STRING" id="4072.A0A2G2ZH76"/>
<proteinExistence type="inferred from homology"/>
<sequence>MESLNSDSDANHNPKTDEPNPKLELGQIFQNKKEFKEADTTHEIKRGRMVEWIKDDSVRAMGASNIASFVNGRYRQMERAVLSGEIAGLDLRGAAVTHEGVQEVDLSETVRRMEESIPKAILLLQAAVKRCINVTSGSEVDELILVLNDVTLQYISTLQENVEYKTLSLIVSRLSIDQNKPHIVNGNGTGKLSVTRKAALKVSALRLVDISEKARKLLNLLEESKDSRGKQVFDELDDDSVVSWTFGIVGLSVASSHQGDNGLMEVPVRAFHGAFHDKTKDTGEAVSPSLELH</sequence>
<dbReference type="GO" id="GO:0006886">
    <property type="term" value="P:intracellular protein transport"/>
    <property type="evidence" value="ECO:0007669"/>
    <property type="project" value="InterPro"/>
</dbReference>
<dbReference type="GO" id="GO:0017119">
    <property type="term" value="C:Golgi transport complex"/>
    <property type="evidence" value="ECO:0007669"/>
    <property type="project" value="InterPro"/>
</dbReference>
<gene>
    <name evidence="10" type="ORF">T459_14348</name>
</gene>
<comment type="caution">
    <text evidence="10">The sequence shown here is derived from an EMBL/GenBank/DDBJ whole genome shotgun (WGS) entry which is preliminary data.</text>
</comment>
<keyword evidence="11" id="KW-1185">Reference proteome</keyword>
<dbReference type="Proteomes" id="UP000222542">
    <property type="component" value="Unassembled WGS sequence"/>
</dbReference>
<dbReference type="GO" id="GO:0000139">
    <property type="term" value="C:Golgi membrane"/>
    <property type="evidence" value="ECO:0007669"/>
    <property type="project" value="UniProtKB-SubCell"/>
</dbReference>
<keyword evidence="7" id="KW-0472">Membrane</keyword>
<accession>A0A2G2ZH76</accession>
<evidence type="ECO:0000313" key="11">
    <source>
        <dbReference type="Proteomes" id="UP000222542"/>
    </source>
</evidence>
<evidence type="ECO:0000256" key="5">
    <source>
        <dbReference type="ARBA" id="ARBA00022927"/>
    </source>
</evidence>
<evidence type="ECO:0000256" key="2">
    <source>
        <dbReference type="ARBA" id="ARBA00005831"/>
    </source>
</evidence>
<reference evidence="10 11" key="2">
    <citation type="journal article" date="2017" name="Genome Biol.">
        <title>New reference genome sequences of hot pepper reveal the massive evolution of plant disease-resistance genes by retroduplication.</title>
        <authorList>
            <person name="Kim S."/>
            <person name="Park J."/>
            <person name="Yeom S.I."/>
            <person name="Kim Y.M."/>
            <person name="Seo E."/>
            <person name="Kim K.T."/>
            <person name="Kim M.S."/>
            <person name="Lee J.M."/>
            <person name="Cheong K."/>
            <person name="Shin H.S."/>
            <person name="Kim S.B."/>
            <person name="Han K."/>
            <person name="Lee J."/>
            <person name="Park M."/>
            <person name="Lee H.A."/>
            <person name="Lee H.Y."/>
            <person name="Lee Y."/>
            <person name="Oh S."/>
            <person name="Lee J.H."/>
            <person name="Choi E."/>
            <person name="Choi E."/>
            <person name="Lee S.E."/>
            <person name="Jeon J."/>
            <person name="Kim H."/>
            <person name="Choi G."/>
            <person name="Song H."/>
            <person name="Lee J."/>
            <person name="Lee S.C."/>
            <person name="Kwon J.K."/>
            <person name="Lee H.Y."/>
            <person name="Koo N."/>
            <person name="Hong Y."/>
            <person name="Kim R.W."/>
            <person name="Kang W.H."/>
            <person name="Huh J.H."/>
            <person name="Kang B.C."/>
            <person name="Yang T.J."/>
            <person name="Lee Y.H."/>
            <person name="Bennetzen J.L."/>
            <person name="Choi D."/>
        </authorList>
    </citation>
    <scope>NUCLEOTIDE SEQUENCE [LARGE SCALE GENOMIC DNA]</scope>
    <source>
        <strain evidence="11">cv. CM334</strain>
    </source>
</reference>
<name>A0A2G2ZH76_CAPAN</name>
<protein>
    <recommendedName>
        <fullName evidence="3">Conserved oligomeric Golgi complex subunit 7</fullName>
    </recommendedName>
    <alternativeName>
        <fullName evidence="8">Component of oligomeric Golgi complex 7</fullName>
    </alternativeName>
</protein>
<dbReference type="Gramene" id="PHT81333">
    <property type="protein sequence ID" value="PHT81333"/>
    <property type="gene ID" value="T459_14348"/>
</dbReference>
<dbReference type="PANTHER" id="PTHR21443">
    <property type="entry name" value="CONSERVED OLIGOMERIC GOLGI COMPLEX COMPONENT 7"/>
    <property type="match status" value="1"/>
</dbReference>
<organism evidence="10 11">
    <name type="scientific">Capsicum annuum</name>
    <name type="common">Capsicum pepper</name>
    <dbReference type="NCBI Taxonomy" id="4072"/>
    <lineage>
        <taxon>Eukaryota</taxon>
        <taxon>Viridiplantae</taxon>
        <taxon>Streptophyta</taxon>
        <taxon>Embryophyta</taxon>
        <taxon>Tracheophyta</taxon>
        <taxon>Spermatophyta</taxon>
        <taxon>Magnoliopsida</taxon>
        <taxon>eudicotyledons</taxon>
        <taxon>Gunneridae</taxon>
        <taxon>Pentapetalae</taxon>
        <taxon>asterids</taxon>
        <taxon>lamiids</taxon>
        <taxon>Solanales</taxon>
        <taxon>Solanaceae</taxon>
        <taxon>Solanoideae</taxon>
        <taxon>Capsiceae</taxon>
        <taxon>Capsicum</taxon>
    </lineage>
</organism>
<evidence type="ECO:0000256" key="7">
    <source>
        <dbReference type="ARBA" id="ARBA00023136"/>
    </source>
</evidence>
<feature type="compositionally biased region" description="Basic and acidic residues" evidence="9">
    <location>
        <begin position="9"/>
        <end position="21"/>
    </location>
</feature>
<evidence type="ECO:0000256" key="8">
    <source>
        <dbReference type="ARBA" id="ARBA00031345"/>
    </source>
</evidence>
<reference evidence="10 11" key="1">
    <citation type="journal article" date="2014" name="Nat. Genet.">
        <title>Genome sequence of the hot pepper provides insights into the evolution of pungency in Capsicum species.</title>
        <authorList>
            <person name="Kim S."/>
            <person name="Park M."/>
            <person name="Yeom S.I."/>
            <person name="Kim Y.M."/>
            <person name="Lee J.M."/>
            <person name="Lee H.A."/>
            <person name="Seo E."/>
            <person name="Choi J."/>
            <person name="Cheong K."/>
            <person name="Kim K.T."/>
            <person name="Jung K."/>
            <person name="Lee G.W."/>
            <person name="Oh S.K."/>
            <person name="Bae C."/>
            <person name="Kim S.B."/>
            <person name="Lee H.Y."/>
            <person name="Kim S.Y."/>
            <person name="Kim M.S."/>
            <person name="Kang B.C."/>
            <person name="Jo Y.D."/>
            <person name="Yang H.B."/>
            <person name="Jeong H.J."/>
            <person name="Kang W.H."/>
            <person name="Kwon J.K."/>
            <person name="Shin C."/>
            <person name="Lim J.Y."/>
            <person name="Park J.H."/>
            <person name="Huh J.H."/>
            <person name="Kim J.S."/>
            <person name="Kim B.D."/>
            <person name="Cohen O."/>
            <person name="Paran I."/>
            <person name="Suh M.C."/>
            <person name="Lee S.B."/>
            <person name="Kim Y.K."/>
            <person name="Shin Y."/>
            <person name="Noh S.J."/>
            <person name="Park J."/>
            <person name="Seo Y.S."/>
            <person name="Kwon S.Y."/>
            <person name="Kim H.A."/>
            <person name="Park J.M."/>
            <person name="Kim H.J."/>
            <person name="Choi S.B."/>
            <person name="Bosland P.W."/>
            <person name="Reeves G."/>
            <person name="Jo S.H."/>
            <person name="Lee B.W."/>
            <person name="Cho H.T."/>
            <person name="Choi H.S."/>
            <person name="Lee M.S."/>
            <person name="Yu Y."/>
            <person name="Do Choi Y."/>
            <person name="Park B.S."/>
            <person name="van Deynze A."/>
            <person name="Ashrafi H."/>
            <person name="Hill T."/>
            <person name="Kim W.T."/>
            <person name="Pai H.S."/>
            <person name="Ahn H.K."/>
            <person name="Yeam I."/>
            <person name="Giovannoni J.J."/>
            <person name="Rose J.K."/>
            <person name="Sorensen I."/>
            <person name="Lee S.J."/>
            <person name="Kim R.W."/>
            <person name="Choi I.Y."/>
            <person name="Choi B.S."/>
            <person name="Lim J.S."/>
            <person name="Lee Y.H."/>
            <person name="Choi D."/>
        </authorList>
    </citation>
    <scope>NUCLEOTIDE SEQUENCE [LARGE SCALE GENOMIC DNA]</scope>
    <source>
        <strain evidence="11">cv. CM334</strain>
    </source>
</reference>
<evidence type="ECO:0000313" key="10">
    <source>
        <dbReference type="EMBL" id="PHT81333.1"/>
    </source>
</evidence>
<evidence type="ECO:0000256" key="6">
    <source>
        <dbReference type="ARBA" id="ARBA00023034"/>
    </source>
</evidence>
<keyword evidence="4" id="KW-0813">Transport</keyword>
<evidence type="ECO:0000256" key="4">
    <source>
        <dbReference type="ARBA" id="ARBA00022448"/>
    </source>
</evidence>
<comment type="subcellular location">
    <subcellularLocation>
        <location evidence="1">Golgi apparatus membrane</location>
        <topology evidence="1">Peripheral membrane protein</topology>
    </subcellularLocation>
</comment>
<feature type="region of interest" description="Disordered" evidence="9">
    <location>
        <begin position="1"/>
        <end position="24"/>
    </location>
</feature>
<dbReference type="AlphaFoldDB" id="A0A2G2ZH76"/>
<dbReference type="InterPro" id="IPR019335">
    <property type="entry name" value="COG7"/>
</dbReference>
<keyword evidence="5" id="KW-0653">Protein transport</keyword>
<evidence type="ECO:0000256" key="3">
    <source>
        <dbReference type="ARBA" id="ARBA00020984"/>
    </source>
</evidence>
<dbReference type="PANTHER" id="PTHR21443:SF0">
    <property type="entry name" value="CONSERVED OLIGOMERIC GOLGI COMPLEX SUBUNIT 7"/>
    <property type="match status" value="1"/>
</dbReference>
<comment type="similarity">
    <text evidence="2">Belongs to the COG7 family.</text>
</comment>
<evidence type="ECO:0000256" key="1">
    <source>
        <dbReference type="ARBA" id="ARBA00004395"/>
    </source>
</evidence>
<evidence type="ECO:0000256" key="9">
    <source>
        <dbReference type="SAM" id="MobiDB-lite"/>
    </source>
</evidence>
<dbReference type="Pfam" id="PF10191">
    <property type="entry name" value="COG7"/>
    <property type="match status" value="1"/>
</dbReference>